<dbReference type="RefSeq" id="WP_135996374.1">
    <property type="nucleotide sequence ID" value="NZ_CP071057.1"/>
</dbReference>
<dbReference type="EMBL" id="SRXW01000003">
    <property type="protein sequence ID" value="TGY88528.1"/>
    <property type="molecule type" value="Genomic_DNA"/>
</dbReference>
<evidence type="ECO:0000313" key="1">
    <source>
        <dbReference type="EMBL" id="TGY88528.1"/>
    </source>
</evidence>
<keyword evidence="2" id="KW-1185">Reference proteome</keyword>
<comment type="caution">
    <text evidence="1">The sequence shown here is derived from an EMBL/GenBank/DDBJ whole genome shotgun (WGS) entry which is preliminary data.</text>
</comment>
<protein>
    <submittedName>
        <fullName evidence="1">Uncharacterized protein</fullName>
    </submittedName>
</protein>
<evidence type="ECO:0000313" key="2">
    <source>
        <dbReference type="Proteomes" id="UP000308054"/>
    </source>
</evidence>
<reference evidence="1 2" key="1">
    <citation type="journal article" date="2017" name="Int. J. Syst. Evol. Microbiol.">
        <title>Marinicauda algicola sp. nov., isolated from a marine red alga Rhodosorus marinus.</title>
        <authorList>
            <person name="Jeong S.E."/>
            <person name="Jeon S.H."/>
            <person name="Chun B.H."/>
            <person name="Kim D.W."/>
            <person name="Jeon C.O."/>
        </authorList>
    </citation>
    <scope>NUCLEOTIDE SEQUENCE [LARGE SCALE GENOMIC DNA]</scope>
    <source>
        <strain evidence="1 2">JCM 31718</strain>
    </source>
</reference>
<sequence length="161" mass="16509">MTRWLFALSGALLVTLTLAFVLGWVLGQGALPDAGPAPAEAGTGLAAGPPERPEIPVRHVYPVPVWGLGGEEAAPPPAVSRSDILVSAAPGLAPVLLVSCTVRLKSGEAGVGIEPVACSPAEFARVRALVEAGLEGEDMNEDAPRLVELTARFEIEAEEAG</sequence>
<organism evidence="1 2">
    <name type="scientific">Marinicauda algicola</name>
    <dbReference type="NCBI Taxonomy" id="2029849"/>
    <lineage>
        <taxon>Bacteria</taxon>
        <taxon>Pseudomonadati</taxon>
        <taxon>Pseudomonadota</taxon>
        <taxon>Alphaproteobacteria</taxon>
        <taxon>Maricaulales</taxon>
        <taxon>Maricaulaceae</taxon>
        <taxon>Marinicauda</taxon>
    </lineage>
</organism>
<proteinExistence type="predicted"/>
<dbReference type="AlphaFoldDB" id="A0A4S2GZU5"/>
<gene>
    <name evidence="1" type="ORF">E5163_11990</name>
</gene>
<accession>A0A4S2GZU5</accession>
<name>A0A4S2GZU5_9PROT</name>
<dbReference type="Proteomes" id="UP000308054">
    <property type="component" value="Unassembled WGS sequence"/>
</dbReference>